<sequence length="215" mass="23265">MLDPLTLSQQLRRDGNVRLALNVLKNAAWADPGDLRVRRALAEMYREMGHPDQAGRWGIVLDGWTTAKEKEELVKDIAYRGEDDLVKFLNLPSGPHTFPDLHDLLAGPVKKYMEPSSGRWRETLFGIAAIGWLVSTIAFLIGSIAVTVLVTAELGDPAGVARLIGCPTVVLAGLSTSIYALSARAWWAPIVVLVGLLFTGAGVIAFLDLVGLLPN</sequence>
<protein>
    <recommendedName>
        <fullName evidence="4">Tetratricopeptide repeat protein</fullName>
    </recommendedName>
</protein>
<keyword evidence="1" id="KW-0472">Membrane</keyword>
<keyword evidence="1" id="KW-1133">Transmembrane helix</keyword>
<reference evidence="3" key="1">
    <citation type="submission" date="2018-04" db="EMBL/GenBank/DDBJ databases">
        <authorList>
            <person name="Liu S."/>
            <person name="Wang Z."/>
            <person name="Li J."/>
        </authorList>
    </citation>
    <scope>NUCLEOTIDE SEQUENCE [LARGE SCALE GENOMIC DNA]</scope>
    <source>
        <strain evidence="3">622</strain>
    </source>
</reference>
<evidence type="ECO:0000256" key="1">
    <source>
        <dbReference type="SAM" id="Phobius"/>
    </source>
</evidence>
<keyword evidence="1" id="KW-0812">Transmembrane</keyword>
<feature type="transmembrane region" description="Helical" evidence="1">
    <location>
        <begin position="186"/>
        <end position="207"/>
    </location>
</feature>
<dbReference type="AlphaFoldDB" id="A0A2U1TE95"/>
<organism evidence="2 3">
    <name type="scientific">Mycetocola zhujimingii</name>
    <dbReference type="NCBI Taxonomy" id="2079792"/>
    <lineage>
        <taxon>Bacteria</taxon>
        <taxon>Bacillati</taxon>
        <taxon>Actinomycetota</taxon>
        <taxon>Actinomycetes</taxon>
        <taxon>Micrococcales</taxon>
        <taxon>Microbacteriaceae</taxon>
        <taxon>Mycetocola</taxon>
    </lineage>
</organism>
<evidence type="ECO:0008006" key="4">
    <source>
        <dbReference type="Google" id="ProtNLM"/>
    </source>
</evidence>
<comment type="caution">
    <text evidence="2">The sequence shown here is derived from an EMBL/GenBank/DDBJ whole genome shotgun (WGS) entry which is preliminary data.</text>
</comment>
<dbReference type="InterPro" id="IPR046491">
    <property type="entry name" value="DUF6584"/>
</dbReference>
<feature type="transmembrane region" description="Helical" evidence="1">
    <location>
        <begin position="123"/>
        <end position="148"/>
    </location>
</feature>
<dbReference type="Proteomes" id="UP000244962">
    <property type="component" value="Unassembled WGS sequence"/>
</dbReference>
<keyword evidence="3" id="KW-1185">Reference proteome</keyword>
<dbReference type="Pfam" id="PF20225">
    <property type="entry name" value="DUF6584"/>
    <property type="match status" value="1"/>
</dbReference>
<dbReference type="EMBL" id="QEFB01000005">
    <property type="protein sequence ID" value="PWC07228.1"/>
    <property type="molecule type" value="Genomic_DNA"/>
</dbReference>
<feature type="transmembrane region" description="Helical" evidence="1">
    <location>
        <begin position="160"/>
        <end position="181"/>
    </location>
</feature>
<evidence type="ECO:0000313" key="2">
    <source>
        <dbReference type="EMBL" id="PWC07228.1"/>
    </source>
</evidence>
<gene>
    <name evidence="2" type="ORF">DF223_06215</name>
</gene>
<dbReference type="RefSeq" id="WP_108962581.1">
    <property type="nucleotide sequence ID" value="NZ_QEFB01000005.1"/>
</dbReference>
<evidence type="ECO:0000313" key="3">
    <source>
        <dbReference type="Proteomes" id="UP000244962"/>
    </source>
</evidence>
<proteinExistence type="predicted"/>
<name>A0A2U1TE95_9MICO</name>
<accession>A0A2U1TE95</accession>